<sequence>MSDTSSLDTKELDRLIEEHLNNGEYETAVFWAEKRLSLHVHNTGRTSLYEIARFLGVQTSAMNWQLVITYVNGNDLFMKHLIFAFFHVNALFNLEMYSNIVTLPLGHLRKWDDVPFIVPESTSYVEAHFVLEASEEEALDNFVEEKKFESRLLLILAKTYLLVQNRPAAEGCLRNCIIRNPYSKEAVQLALSSKLLSPEQIRLLLRQSTDPNNPVLDIIRLVLDYHNPQADLPKESQSLQQALSEDLSFKAAYASRLYNDEQIDEAYKVSAELVHKFGFYMDCFLIYVACLVELKKTNELYIIGHRLVELHSEREITWYTVGCYYYATGQFSAAKKFLNKCTTMNPSFGEGWLAFGHALSQDKEHEQAMNCYLRASRILDGCMEPTMYIGLEHCFANNLKLAWSYIQDLSSDGNSVPNAIVLHEQGTVAFLQRDFTKAESIFKKALRVLCGVKDQFASLSTLLAGNVNEYWEPLYNNLGHTLRKLEKYQDAIEVHTKSLRLTRNKSAAWSAIGVCYACMGSLNQAMDALNQALALNPHDELIRSAWERIILHTMKIPSTLFIGEEAEENLDKLLQTPFLPKFSKSRGILTTSTPTNSIQNRPIAATFTPSAIPPSVLKKLSTSFPLRRSIRRSAVAAASKVADEIIDLSMDISNTST</sequence>
<evidence type="ECO:0000313" key="8">
    <source>
        <dbReference type="Proteomes" id="UP000887540"/>
    </source>
</evidence>
<evidence type="ECO:0000256" key="3">
    <source>
        <dbReference type="ARBA" id="ARBA00022776"/>
    </source>
</evidence>
<dbReference type="GO" id="GO:0005737">
    <property type="term" value="C:cytoplasm"/>
    <property type="evidence" value="ECO:0007669"/>
    <property type="project" value="TreeGrafter"/>
</dbReference>
<proteinExistence type="predicted"/>
<keyword evidence="1" id="KW-0132">Cell division</keyword>
<name>A0A914EQP3_9BILA</name>
<dbReference type="PANTHER" id="PTHR12558">
    <property type="entry name" value="CELL DIVISION CYCLE 16,23,27"/>
    <property type="match status" value="1"/>
</dbReference>
<feature type="repeat" description="TPR" evidence="7">
    <location>
        <begin position="506"/>
        <end position="539"/>
    </location>
</feature>
<keyword evidence="5 7" id="KW-0802">TPR repeat</keyword>
<evidence type="ECO:0000256" key="4">
    <source>
        <dbReference type="ARBA" id="ARBA00022786"/>
    </source>
</evidence>
<keyword evidence="6" id="KW-0131">Cell cycle</keyword>
<dbReference type="GO" id="GO:0005680">
    <property type="term" value="C:anaphase-promoting complex"/>
    <property type="evidence" value="ECO:0007669"/>
    <property type="project" value="TreeGrafter"/>
</dbReference>
<dbReference type="WBParaSite" id="ACRNAN_scaffold9809.g19930.t1">
    <property type="protein sequence ID" value="ACRNAN_scaffold9809.g19930.t1"/>
    <property type="gene ID" value="ACRNAN_scaffold9809.g19930"/>
</dbReference>
<dbReference type="Pfam" id="PF13424">
    <property type="entry name" value="TPR_12"/>
    <property type="match status" value="1"/>
</dbReference>
<keyword evidence="3" id="KW-0498">Mitosis</keyword>
<evidence type="ECO:0000256" key="1">
    <source>
        <dbReference type="ARBA" id="ARBA00022618"/>
    </source>
</evidence>
<reference evidence="9" key="1">
    <citation type="submission" date="2022-11" db="UniProtKB">
        <authorList>
            <consortium name="WormBaseParasite"/>
        </authorList>
    </citation>
    <scope>IDENTIFICATION</scope>
</reference>
<accession>A0A914EQP3</accession>
<protein>
    <submittedName>
        <fullName evidence="9">Uncharacterized protein</fullName>
    </submittedName>
</protein>
<evidence type="ECO:0000256" key="6">
    <source>
        <dbReference type="ARBA" id="ARBA00023306"/>
    </source>
</evidence>
<dbReference type="GO" id="GO:0016567">
    <property type="term" value="P:protein ubiquitination"/>
    <property type="evidence" value="ECO:0007669"/>
    <property type="project" value="TreeGrafter"/>
</dbReference>
<dbReference type="PROSITE" id="PS50005">
    <property type="entry name" value="TPR"/>
    <property type="match status" value="3"/>
</dbReference>
<dbReference type="Proteomes" id="UP000887540">
    <property type="component" value="Unplaced"/>
</dbReference>
<organism evidence="8 9">
    <name type="scientific">Acrobeloides nanus</name>
    <dbReference type="NCBI Taxonomy" id="290746"/>
    <lineage>
        <taxon>Eukaryota</taxon>
        <taxon>Metazoa</taxon>
        <taxon>Ecdysozoa</taxon>
        <taxon>Nematoda</taxon>
        <taxon>Chromadorea</taxon>
        <taxon>Rhabditida</taxon>
        <taxon>Tylenchina</taxon>
        <taxon>Cephalobomorpha</taxon>
        <taxon>Cephaloboidea</taxon>
        <taxon>Cephalobidae</taxon>
        <taxon>Acrobeloides</taxon>
    </lineage>
</organism>
<dbReference type="GO" id="GO:0051301">
    <property type="term" value="P:cell division"/>
    <property type="evidence" value="ECO:0007669"/>
    <property type="project" value="UniProtKB-KW"/>
</dbReference>
<evidence type="ECO:0000256" key="5">
    <source>
        <dbReference type="ARBA" id="ARBA00022803"/>
    </source>
</evidence>
<evidence type="ECO:0000313" key="9">
    <source>
        <dbReference type="WBParaSite" id="ACRNAN_scaffold9809.g19930.t1"/>
    </source>
</evidence>
<evidence type="ECO:0000256" key="2">
    <source>
        <dbReference type="ARBA" id="ARBA00022737"/>
    </source>
</evidence>
<keyword evidence="2" id="KW-0677">Repeat</keyword>
<evidence type="ECO:0000256" key="7">
    <source>
        <dbReference type="PROSITE-ProRule" id="PRU00339"/>
    </source>
</evidence>
<dbReference type="AlphaFoldDB" id="A0A914EQP3"/>
<dbReference type="InterPro" id="IPR019734">
    <property type="entry name" value="TPR_rpt"/>
</dbReference>
<dbReference type="PANTHER" id="PTHR12558:SF9">
    <property type="entry name" value="CELL DIVISION CYCLE PROTEIN 16 HOMOLOG"/>
    <property type="match status" value="1"/>
</dbReference>
<feature type="repeat" description="TPR" evidence="7">
    <location>
        <begin position="472"/>
        <end position="505"/>
    </location>
</feature>
<feature type="repeat" description="TPR" evidence="7">
    <location>
        <begin position="315"/>
        <end position="348"/>
    </location>
</feature>
<dbReference type="Pfam" id="PF13181">
    <property type="entry name" value="TPR_8"/>
    <property type="match status" value="1"/>
</dbReference>
<dbReference type="Gene3D" id="1.25.40.10">
    <property type="entry name" value="Tetratricopeptide repeat domain"/>
    <property type="match status" value="1"/>
</dbReference>
<dbReference type="GO" id="GO:0031145">
    <property type="term" value="P:anaphase-promoting complex-dependent catabolic process"/>
    <property type="evidence" value="ECO:0007669"/>
    <property type="project" value="TreeGrafter"/>
</dbReference>
<dbReference type="SUPFAM" id="SSF48452">
    <property type="entry name" value="TPR-like"/>
    <property type="match status" value="1"/>
</dbReference>
<keyword evidence="8" id="KW-1185">Reference proteome</keyword>
<dbReference type="SMART" id="SM00028">
    <property type="entry name" value="TPR"/>
    <property type="match status" value="7"/>
</dbReference>
<keyword evidence="4" id="KW-0833">Ubl conjugation pathway</keyword>
<dbReference type="GO" id="GO:0045842">
    <property type="term" value="P:positive regulation of mitotic metaphase/anaphase transition"/>
    <property type="evidence" value="ECO:0007669"/>
    <property type="project" value="TreeGrafter"/>
</dbReference>
<dbReference type="InterPro" id="IPR011990">
    <property type="entry name" value="TPR-like_helical_dom_sf"/>
</dbReference>